<keyword evidence="3" id="KW-0862">Zinc</keyword>
<evidence type="ECO:0000256" key="2">
    <source>
        <dbReference type="ARBA" id="ARBA00022771"/>
    </source>
</evidence>
<organism evidence="6 7">
    <name type="scientific">Arachis hypogaea</name>
    <name type="common">Peanut</name>
    <dbReference type="NCBI Taxonomy" id="3818"/>
    <lineage>
        <taxon>Eukaryota</taxon>
        <taxon>Viridiplantae</taxon>
        <taxon>Streptophyta</taxon>
        <taxon>Embryophyta</taxon>
        <taxon>Tracheophyta</taxon>
        <taxon>Spermatophyta</taxon>
        <taxon>Magnoliopsida</taxon>
        <taxon>eudicotyledons</taxon>
        <taxon>Gunneridae</taxon>
        <taxon>Pentapetalae</taxon>
        <taxon>rosids</taxon>
        <taxon>fabids</taxon>
        <taxon>Fabales</taxon>
        <taxon>Fabaceae</taxon>
        <taxon>Papilionoideae</taxon>
        <taxon>50 kb inversion clade</taxon>
        <taxon>dalbergioids sensu lato</taxon>
        <taxon>Dalbergieae</taxon>
        <taxon>Pterocarpus clade</taxon>
        <taxon>Arachis</taxon>
    </lineage>
</organism>
<keyword evidence="1" id="KW-0479">Metal-binding</keyword>
<dbReference type="EMBL" id="SDMP01000020">
    <property type="protein sequence ID" value="RYQ84934.1"/>
    <property type="molecule type" value="Genomic_DNA"/>
</dbReference>
<keyword evidence="2 4" id="KW-0863">Zinc-finger</keyword>
<evidence type="ECO:0000256" key="4">
    <source>
        <dbReference type="PROSITE-ProRule" id="PRU00325"/>
    </source>
</evidence>
<dbReference type="PROSITE" id="PS50966">
    <property type="entry name" value="ZF_SWIM"/>
    <property type="match status" value="1"/>
</dbReference>
<comment type="caution">
    <text evidence="6">The sequence shown here is derived from an EMBL/GenBank/DDBJ whole genome shotgun (WGS) entry which is preliminary data.</text>
</comment>
<dbReference type="PANTHER" id="PTHR47718">
    <property type="entry name" value="OS01G0519700 PROTEIN"/>
    <property type="match status" value="1"/>
</dbReference>
<evidence type="ECO:0000313" key="7">
    <source>
        <dbReference type="Proteomes" id="UP000289738"/>
    </source>
</evidence>
<dbReference type="PANTHER" id="PTHR47718:SF17">
    <property type="entry name" value="PROTEIN FAR1-RELATED SEQUENCE 5-LIKE"/>
    <property type="match status" value="1"/>
</dbReference>
<dbReference type="InterPro" id="IPR007527">
    <property type="entry name" value="Znf_SWIM"/>
</dbReference>
<evidence type="ECO:0000313" key="6">
    <source>
        <dbReference type="EMBL" id="RYQ84934.1"/>
    </source>
</evidence>
<feature type="domain" description="SWIM-type" evidence="5">
    <location>
        <begin position="10"/>
        <end position="58"/>
    </location>
</feature>
<gene>
    <name evidence="6" type="ORF">Ahy_B10g104434</name>
</gene>
<keyword evidence="7" id="KW-1185">Reference proteome</keyword>
<dbReference type="InterPro" id="IPR006564">
    <property type="entry name" value="Znf_PMZ"/>
</dbReference>
<evidence type="ECO:0000259" key="5">
    <source>
        <dbReference type="PROSITE" id="PS50966"/>
    </source>
</evidence>
<reference evidence="6 7" key="1">
    <citation type="submission" date="2019-01" db="EMBL/GenBank/DDBJ databases">
        <title>Sequencing of cultivated peanut Arachis hypogaea provides insights into genome evolution and oil improvement.</title>
        <authorList>
            <person name="Chen X."/>
        </authorList>
    </citation>
    <scope>NUCLEOTIDE SEQUENCE [LARGE SCALE GENOMIC DNA]</scope>
    <source>
        <strain evidence="7">cv. Fuhuasheng</strain>
        <tissue evidence="6">Leaves</tissue>
    </source>
</reference>
<proteinExistence type="predicted"/>
<evidence type="ECO:0000256" key="1">
    <source>
        <dbReference type="ARBA" id="ARBA00022723"/>
    </source>
</evidence>
<accession>A0A444X5I6</accession>
<dbReference type="GO" id="GO:0008270">
    <property type="term" value="F:zinc ion binding"/>
    <property type="evidence" value="ECO:0007669"/>
    <property type="project" value="UniProtKB-KW"/>
</dbReference>
<dbReference type="Pfam" id="PF04434">
    <property type="entry name" value="SWIM"/>
    <property type="match status" value="1"/>
</dbReference>
<dbReference type="AlphaFoldDB" id="A0A444X5I6"/>
<dbReference type="SMART" id="SM00575">
    <property type="entry name" value="ZnF_PMZ"/>
    <property type="match status" value="1"/>
</dbReference>
<protein>
    <recommendedName>
        <fullName evidence="5">SWIM-type domain-containing protein</fullName>
    </recommendedName>
</protein>
<sequence length="79" mass="9425">MRQTSSYVIYFVGLDRTPNEMWHVFFCDIEMEFNCSCMRMESFGIPCEHIVCVLVHEDIDEFSRSLVLPRWTKIVKVDN</sequence>
<evidence type="ECO:0000256" key="3">
    <source>
        <dbReference type="ARBA" id="ARBA00022833"/>
    </source>
</evidence>
<name>A0A444X5I6_ARAHY</name>
<dbReference type="Proteomes" id="UP000289738">
    <property type="component" value="Chromosome B10"/>
</dbReference>